<dbReference type="Pfam" id="PF16344">
    <property type="entry name" value="FecR_C"/>
    <property type="match status" value="1"/>
</dbReference>
<dbReference type="Proteomes" id="UP000501780">
    <property type="component" value="Chromosome"/>
</dbReference>
<dbReference type="PIRSF" id="PIRSF018266">
    <property type="entry name" value="FecR"/>
    <property type="match status" value="1"/>
</dbReference>
<accession>A0A6H0KUJ7</accession>
<dbReference type="PANTHER" id="PTHR30273:SF2">
    <property type="entry name" value="PROTEIN FECR"/>
    <property type="match status" value="1"/>
</dbReference>
<proteinExistence type="predicted"/>
<dbReference type="InterPro" id="IPR006860">
    <property type="entry name" value="FecR"/>
</dbReference>
<dbReference type="Gene3D" id="2.60.120.1440">
    <property type="match status" value="1"/>
</dbReference>
<evidence type="ECO:0000259" key="1">
    <source>
        <dbReference type="Pfam" id="PF04773"/>
    </source>
</evidence>
<evidence type="ECO:0000313" key="3">
    <source>
        <dbReference type="EMBL" id="QIU96859.1"/>
    </source>
</evidence>
<dbReference type="FunFam" id="2.60.120.1440:FF:000001">
    <property type="entry name" value="Putative anti-sigma factor"/>
    <property type="match status" value="1"/>
</dbReference>
<feature type="domain" description="FecR protein" evidence="1">
    <location>
        <begin position="118"/>
        <end position="212"/>
    </location>
</feature>
<dbReference type="GO" id="GO:0016989">
    <property type="term" value="F:sigma factor antagonist activity"/>
    <property type="evidence" value="ECO:0007669"/>
    <property type="project" value="TreeGrafter"/>
</dbReference>
<dbReference type="InterPro" id="IPR012373">
    <property type="entry name" value="Ferrdict_sens_TM"/>
</dbReference>
<feature type="domain" description="Protein FecR C-terminal" evidence="2">
    <location>
        <begin position="260"/>
        <end position="321"/>
    </location>
</feature>
<dbReference type="Pfam" id="PF04773">
    <property type="entry name" value="FecR"/>
    <property type="match status" value="1"/>
</dbReference>
<dbReference type="InterPro" id="IPR032508">
    <property type="entry name" value="FecR_C"/>
</dbReference>
<reference evidence="3 4" key="1">
    <citation type="submission" date="2020-03" db="EMBL/GenBank/DDBJ databases">
        <title>Genomic analysis of Bacteroides faecium CBA7301.</title>
        <authorList>
            <person name="Kim J."/>
            <person name="Roh S.W."/>
        </authorList>
    </citation>
    <scope>NUCLEOTIDE SEQUENCE [LARGE SCALE GENOMIC DNA]</scope>
    <source>
        <strain evidence="3 4">CBA7301</strain>
    </source>
</reference>
<organism evidence="3 4">
    <name type="scientific">Bacteroides faecium</name>
    <dbReference type="NCBI Taxonomy" id="2715212"/>
    <lineage>
        <taxon>Bacteria</taxon>
        <taxon>Pseudomonadati</taxon>
        <taxon>Bacteroidota</taxon>
        <taxon>Bacteroidia</taxon>
        <taxon>Bacteroidales</taxon>
        <taxon>Bacteroidaceae</taxon>
        <taxon>Bacteroides</taxon>
    </lineage>
</organism>
<protein>
    <submittedName>
        <fullName evidence="3">DUF4974 domain-containing protein</fullName>
    </submittedName>
</protein>
<dbReference type="RefSeq" id="WP_167966535.1">
    <property type="nucleotide sequence ID" value="NZ_CP050831.1"/>
</dbReference>
<gene>
    <name evidence="3" type="ORF">BacF7301_23090</name>
</gene>
<dbReference type="KEGG" id="bfc:BacF7301_23090"/>
<evidence type="ECO:0000313" key="4">
    <source>
        <dbReference type="Proteomes" id="UP000501780"/>
    </source>
</evidence>
<dbReference type="Gene3D" id="3.55.50.30">
    <property type="match status" value="1"/>
</dbReference>
<dbReference type="PANTHER" id="PTHR30273">
    <property type="entry name" value="PERIPLASMIC SIGNAL SENSOR AND SIGMA FACTOR ACTIVATOR FECR-RELATED"/>
    <property type="match status" value="1"/>
</dbReference>
<sequence length="340" mass="39216">MNNSDYINESVLLNYFTGELSPEHRKEVEEWIHLSEDNEKIARDIYQLYRAADTLNYMKQIDAPTAFEKVRNKIHKHQKTASWFMWGQRIAACLAIPLLAVSLYLTLKSTPTEYVILKTNPGMVAVTDLPDGSKVWLNSGSSLKYPVKFENDTRSVELNGEAYFSVCKDKSKRFIVTTPFQIQTEVLGTEFNIEAYQKDSVVKTTLVSGSVRLSFLGKDNREQSHVIKPNEEFAYNPKTKETKTEVLYVRTYTAWKDGEVVFRNTPLSEALKILSKRFNAEFIVKDSTLYNSSFTGVFDSQHLPLILEHFRLAAEIQYKFLEPKKGQDESIEKKTRIELY</sequence>
<keyword evidence="4" id="KW-1185">Reference proteome</keyword>
<dbReference type="AlphaFoldDB" id="A0A6H0KUJ7"/>
<dbReference type="EMBL" id="CP050831">
    <property type="protein sequence ID" value="QIU96859.1"/>
    <property type="molecule type" value="Genomic_DNA"/>
</dbReference>
<name>A0A6H0KUJ7_9BACE</name>
<evidence type="ECO:0000259" key="2">
    <source>
        <dbReference type="Pfam" id="PF16344"/>
    </source>
</evidence>